<dbReference type="SUPFAM" id="SSF51971">
    <property type="entry name" value="Nucleotide-binding domain"/>
    <property type="match status" value="1"/>
</dbReference>
<dbReference type="InterPro" id="IPR028261">
    <property type="entry name" value="DPD_II"/>
</dbReference>
<evidence type="ECO:0000313" key="2">
    <source>
        <dbReference type="Proteomes" id="UP000620133"/>
    </source>
</evidence>
<reference evidence="1" key="1">
    <citation type="submission" date="2021-01" db="EMBL/GenBank/DDBJ databases">
        <title>Draft genome sequence of Acholeplasmataceae bacterium strain Mahy22.</title>
        <authorList>
            <person name="Watanabe M."/>
            <person name="Kojima H."/>
            <person name="Fukui M."/>
        </authorList>
    </citation>
    <scope>NUCLEOTIDE SEQUENCE</scope>
    <source>
        <strain evidence="1">Mahy22</strain>
    </source>
</reference>
<accession>A0A7U9XUV6</accession>
<dbReference type="RefSeq" id="WP_176238904.1">
    <property type="nucleotide sequence ID" value="NZ_AP024412.1"/>
</dbReference>
<dbReference type="InterPro" id="IPR017896">
    <property type="entry name" value="4Fe4S_Fe-S-bd"/>
</dbReference>
<dbReference type="PANTHER" id="PTHR42783">
    <property type="entry name" value="GLUTAMATE SYNTHASE [NADPH] SMALL CHAIN"/>
    <property type="match status" value="1"/>
</dbReference>
<keyword evidence="2" id="KW-1185">Reference proteome</keyword>
<dbReference type="InterPro" id="IPR036188">
    <property type="entry name" value="FAD/NAD-bd_sf"/>
</dbReference>
<dbReference type="Pfam" id="PF14691">
    <property type="entry name" value="Fer4_20"/>
    <property type="match status" value="1"/>
</dbReference>
<dbReference type="InterPro" id="IPR023753">
    <property type="entry name" value="FAD/NAD-binding_dom"/>
</dbReference>
<dbReference type="Gene3D" id="3.50.50.60">
    <property type="entry name" value="FAD/NAD(P)-binding domain"/>
    <property type="match status" value="2"/>
</dbReference>
<organism evidence="1 2">
    <name type="scientific">Mariniplasma anaerobium</name>
    <dbReference type="NCBI Taxonomy" id="2735436"/>
    <lineage>
        <taxon>Bacteria</taxon>
        <taxon>Bacillati</taxon>
        <taxon>Mycoplasmatota</taxon>
        <taxon>Mollicutes</taxon>
        <taxon>Acholeplasmatales</taxon>
        <taxon>Acholeplasmataceae</taxon>
        <taxon>Mariniplasma</taxon>
    </lineage>
</organism>
<sequence length="466" mass="50941">MNLEKHKTKMPTIDPSIRIKNFEEVSLGYDSNDAIFEAERCLECKHKPCVAACPVGIDIPGFIRQIKQSNFEDAYQIILNDSVLPAVCGRVCPQEVQCESACVRGIKGEAVGIGRLERFVADHHYQENIELKNIKREKNNIKVAIAGSGPAGLSCASQLLQLGYDVTIFESLHTPGGVLVYGIPEFRLPKEIVKKEIDQLIKQGACIQTSMIIGKTLYISDLFEDGYEAVFLGTGAGLPKFLNIEGEELNGVYSANEFLTRINLMKAYDKTQATPIYRGEIVGVVGGGNVAIDAARSAIRLGAKEVHIIYRRSMEELPARSEEIEHAIEEGVIFNILTHPTKVIGDNKGFVKKVNCIKMELGEKDASGRRRPIPVENSNFDLNIDVLVVAVGTTPNPLISQTTKNLEVNKWGCLIVEESTGLTTKDYVYAGGDAVTGSATVILAMGAGKKAANAIDKKLKIKHQII</sequence>
<dbReference type="GO" id="GO:0051536">
    <property type="term" value="F:iron-sulfur cluster binding"/>
    <property type="evidence" value="ECO:0007669"/>
    <property type="project" value="InterPro"/>
</dbReference>
<dbReference type="EMBL" id="AP024412">
    <property type="protein sequence ID" value="BCR36277.1"/>
    <property type="molecule type" value="Genomic_DNA"/>
</dbReference>
<dbReference type="InterPro" id="IPR006004">
    <property type="entry name" value="SudA-like"/>
</dbReference>
<evidence type="ECO:0000313" key="1">
    <source>
        <dbReference type="EMBL" id="BCR36277.1"/>
    </source>
</evidence>
<dbReference type="Gene3D" id="1.10.1060.10">
    <property type="entry name" value="Alpha-helical ferredoxin"/>
    <property type="match status" value="1"/>
</dbReference>
<name>A0A7U9XUV6_9MOLU</name>
<gene>
    <name evidence="1" type="primary">aspB</name>
    <name evidence="1" type="ORF">MPAN_011700</name>
</gene>
<dbReference type="GO" id="GO:0016491">
    <property type="term" value="F:oxidoreductase activity"/>
    <property type="evidence" value="ECO:0007669"/>
    <property type="project" value="InterPro"/>
</dbReference>
<dbReference type="PRINTS" id="PR00419">
    <property type="entry name" value="ADXRDTASE"/>
</dbReference>
<dbReference type="AlphaFoldDB" id="A0A7U9XUV6"/>
<dbReference type="KEGG" id="manr:MPAN_011700"/>
<protein>
    <submittedName>
        <fullName evidence="1">Oxidoreductase</fullName>
    </submittedName>
</protein>
<dbReference type="PROSITE" id="PS51379">
    <property type="entry name" value="4FE4S_FER_2"/>
    <property type="match status" value="1"/>
</dbReference>
<dbReference type="NCBIfam" id="TIGR01316">
    <property type="entry name" value="gltA"/>
    <property type="match status" value="1"/>
</dbReference>
<dbReference type="PANTHER" id="PTHR42783:SF3">
    <property type="entry name" value="GLUTAMATE SYNTHASE [NADPH] SMALL CHAIN-RELATED"/>
    <property type="match status" value="1"/>
</dbReference>
<dbReference type="InterPro" id="IPR009051">
    <property type="entry name" value="Helical_ferredxn"/>
</dbReference>
<dbReference type="SUPFAM" id="SSF46548">
    <property type="entry name" value="alpha-helical ferredoxin"/>
    <property type="match status" value="1"/>
</dbReference>
<proteinExistence type="predicted"/>
<dbReference type="Proteomes" id="UP000620133">
    <property type="component" value="Chromosome"/>
</dbReference>
<dbReference type="Pfam" id="PF07992">
    <property type="entry name" value="Pyr_redox_2"/>
    <property type="match status" value="1"/>
</dbReference>